<dbReference type="PIRSF" id="PIRSF000521">
    <property type="entry name" value="Transaminase_4ab_Lys_Orn"/>
    <property type="match status" value="1"/>
</dbReference>
<evidence type="ECO:0000256" key="2">
    <source>
        <dbReference type="ARBA" id="ARBA00008954"/>
    </source>
</evidence>
<accession>A0A0L0MCP6</accession>
<dbReference type="AlphaFoldDB" id="A0A0L0MCP6"/>
<proteinExistence type="inferred from homology"/>
<dbReference type="PANTHER" id="PTHR45688">
    <property type="match status" value="1"/>
</dbReference>
<evidence type="ECO:0000256" key="3">
    <source>
        <dbReference type="ARBA" id="ARBA00022898"/>
    </source>
</evidence>
<comment type="cofactor">
    <cofactor evidence="1">
        <name>pyridoxal 5'-phosphate</name>
        <dbReference type="ChEBI" id="CHEBI:597326"/>
    </cofactor>
</comment>
<dbReference type="PATRIC" id="fig|242163.4.peg.443"/>
<dbReference type="GO" id="GO:0030170">
    <property type="term" value="F:pyridoxal phosphate binding"/>
    <property type="evidence" value="ECO:0007669"/>
    <property type="project" value="InterPro"/>
</dbReference>
<name>A0A0L0MCP6_9BURK</name>
<protein>
    <submittedName>
        <fullName evidence="5">Putative aminotransferase</fullName>
    </submittedName>
</protein>
<evidence type="ECO:0000313" key="5">
    <source>
        <dbReference type="EMBL" id="KND59744.1"/>
    </source>
</evidence>
<dbReference type="PANTHER" id="PTHR45688:SF13">
    <property type="entry name" value="ALANINE--GLYOXYLATE AMINOTRANSFERASE 2-LIKE"/>
    <property type="match status" value="1"/>
</dbReference>
<dbReference type="CDD" id="cd00610">
    <property type="entry name" value="OAT_like"/>
    <property type="match status" value="1"/>
</dbReference>
<evidence type="ECO:0000256" key="1">
    <source>
        <dbReference type="ARBA" id="ARBA00001933"/>
    </source>
</evidence>
<dbReference type="InterPro" id="IPR015422">
    <property type="entry name" value="PyrdxlP-dep_Trfase_small"/>
</dbReference>
<dbReference type="InterPro" id="IPR005814">
    <property type="entry name" value="Aminotrans_3"/>
</dbReference>
<keyword evidence="3 4" id="KW-0663">Pyridoxal phosphate</keyword>
<dbReference type="Gene3D" id="3.90.1150.10">
    <property type="entry name" value="Aspartate Aminotransferase, domain 1"/>
    <property type="match status" value="1"/>
</dbReference>
<dbReference type="SUPFAM" id="SSF53383">
    <property type="entry name" value="PLP-dependent transferases"/>
    <property type="match status" value="1"/>
</dbReference>
<dbReference type="InterPro" id="IPR049704">
    <property type="entry name" value="Aminotrans_3_PPA_site"/>
</dbReference>
<evidence type="ECO:0000256" key="4">
    <source>
        <dbReference type="RuleBase" id="RU003560"/>
    </source>
</evidence>
<sequence>MNSTASMINGYDESNAANVEASTREMIAQRNALLGPCYKLFYENPVRFVRAEGVHLYDEQGRPYLDVYNNVPVVWHCHPRVVEAIARQASTLNTHTRYLTDEVLTYAKALLDTFPNELGHVMFTCTGSEANDLAMRIARFHTGGTGFIVSSYAYHGITQATAEISPSLGTHQPLGRDIRSVPAPDTYRQGSENVDERFAAGVEAAIANMQRHGIRFAGLIVDTGFSSDGLQLNPTGFLKQAVDVVHAAGGLFIADEVQPGFARLGESMWGFSRHGVVPDLVTMGKPMGNGLPIAAIVVKPELVREFGKSVRYFNTFGGNSVCIAAANAVLDVIRDEDLLTNSRQVGAYLRESLAQELEGIDCIGDVRGSGLFVGVEFVKDRASKLPDSGAALRVVNALREKRVLISASGAAANVLKIRPPLPFSKQNVDEFMEVFKEVLPEVR</sequence>
<reference evidence="6" key="1">
    <citation type="submission" date="2015-06" db="EMBL/GenBank/DDBJ databases">
        <title>Comparative genomics of Burkholderia leaf nodule symbionts.</title>
        <authorList>
            <person name="Carlier A."/>
            <person name="Eberl L."/>
            <person name="Pinto-Carbo M."/>
        </authorList>
    </citation>
    <scope>NUCLEOTIDE SEQUENCE [LARGE SCALE GENOMIC DNA]</scope>
    <source>
        <strain evidence="6">UZHbot4</strain>
    </source>
</reference>
<keyword evidence="5" id="KW-0032">Aminotransferase</keyword>
<dbReference type="InterPro" id="IPR015421">
    <property type="entry name" value="PyrdxlP-dep_Trfase_major"/>
</dbReference>
<dbReference type="InterPro" id="IPR015424">
    <property type="entry name" value="PyrdxlP-dep_Trfase"/>
</dbReference>
<dbReference type="Gene3D" id="3.40.640.10">
    <property type="entry name" value="Type I PLP-dependent aspartate aminotransferase-like (Major domain)"/>
    <property type="match status" value="1"/>
</dbReference>
<dbReference type="PROSITE" id="PS00600">
    <property type="entry name" value="AA_TRANSFER_CLASS_3"/>
    <property type="match status" value="1"/>
</dbReference>
<dbReference type="GO" id="GO:0008483">
    <property type="term" value="F:transaminase activity"/>
    <property type="evidence" value="ECO:0007669"/>
    <property type="project" value="UniProtKB-KW"/>
</dbReference>
<dbReference type="EMBL" id="LFJJ01000104">
    <property type="protein sequence ID" value="KND59744.1"/>
    <property type="molecule type" value="Genomic_DNA"/>
</dbReference>
<dbReference type="Pfam" id="PF00202">
    <property type="entry name" value="Aminotran_3"/>
    <property type="match status" value="1"/>
</dbReference>
<comment type="similarity">
    <text evidence="2 4">Belongs to the class-III pyridoxal-phosphate-dependent aminotransferase family.</text>
</comment>
<keyword evidence="5" id="KW-0808">Transferase</keyword>
<comment type="caution">
    <text evidence="5">The sequence shown here is derived from an EMBL/GenBank/DDBJ whole genome shotgun (WGS) entry which is preliminary data.</text>
</comment>
<evidence type="ECO:0000313" key="6">
    <source>
        <dbReference type="Proteomes" id="UP000036959"/>
    </source>
</evidence>
<gene>
    <name evidence="5" type="ORF">BVER_04899</name>
</gene>
<dbReference type="Proteomes" id="UP000036959">
    <property type="component" value="Unassembled WGS sequence"/>
</dbReference>
<dbReference type="RefSeq" id="WP_050454410.1">
    <property type="nucleotide sequence ID" value="NZ_LFJJ01000104.1"/>
</dbReference>
<keyword evidence="6" id="KW-1185">Reference proteome</keyword>
<organism evidence="5 6">
    <name type="scientific">Candidatus Burkholderia verschuerenii</name>
    <dbReference type="NCBI Taxonomy" id="242163"/>
    <lineage>
        <taxon>Bacteria</taxon>
        <taxon>Pseudomonadati</taxon>
        <taxon>Pseudomonadota</taxon>
        <taxon>Betaproteobacteria</taxon>
        <taxon>Burkholderiales</taxon>
        <taxon>Burkholderiaceae</taxon>
        <taxon>Burkholderia</taxon>
    </lineage>
</organism>